<name>A0A645EFX6_9ZZZZ</name>
<comment type="caution">
    <text evidence="1">The sequence shown here is derived from an EMBL/GenBank/DDBJ whole genome shotgun (WGS) entry which is preliminary data.</text>
</comment>
<gene>
    <name evidence="1" type="ORF">SDC9_148096</name>
</gene>
<proteinExistence type="predicted"/>
<organism evidence="1">
    <name type="scientific">bioreactor metagenome</name>
    <dbReference type="NCBI Taxonomy" id="1076179"/>
    <lineage>
        <taxon>unclassified sequences</taxon>
        <taxon>metagenomes</taxon>
        <taxon>ecological metagenomes</taxon>
    </lineage>
</organism>
<dbReference type="EMBL" id="VSSQ01046929">
    <property type="protein sequence ID" value="MPN00898.1"/>
    <property type="molecule type" value="Genomic_DNA"/>
</dbReference>
<reference evidence="1" key="1">
    <citation type="submission" date="2019-08" db="EMBL/GenBank/DDBJ databases">
        <authorList>
            <person name="Kucharzyk K."/>
            <person name="Murdoch R.W."/>
            <person name="Higgins S."/>
            <person name="Loffler F."/>
        </authorList>
    </citation>
    <scope>NUCLEOTIDE SEQUENCE</scope>
</reference>
<sequence length="112" mass="11791">MFGVDKGAGAALLLHLGNDLQRQRGLARGFGTVDFDHATTGQTTHAQSDVQTQRAGGDDLNVFDGFTFAELHDGALAELLFDLGQGCSQGFGFFAVGVVGLGDGVHIRLRSR</sequence>
<accession>A0A645EFX6</accession>
<evidence type="ECO:0000313" key="1">
    <source>
        <dbReference type="EMBL" id="MPN00898.1"/>
    </source>
</evidence>
<protein>
    <submittedName>
        <fullName evidence="1">Uncharacterized protein</fullName>
    </submittedName>
</protein>
<dbReference type="AlphaFoldDB" id="A0A645EFX6"/>